<dbReference type="EMBL" id="BMFD01000030">
    <property type="protein sequence ID" value="GGC55230.1"/>
    <property type="molecule type" value="Genomic_DNA"/>
</dbReference>
<protein>
    <submittedName>
        <fullName evidence="1">Uncharacterized protein</fullName>
    </submittedName>
</protein>
<gene>
    <name evidence="1" type="ORF">GCM10010993_36940</name>
</gene>
<sequence length="249" mass="27556">MARQTSFIKLEGTIGDVTFYKGANGSFARQKGGVSRDKILNSPAFQRTRENLAEFARAAAAAQLLKGAFREITLRAKDLRTHNRLYAMAMSIIKSDLVSDRGMRQFNLGDMSLIEGFQFNINAGWNTTVYARYTIQNGASDITADFEDFVPAVKVSRPTGATHFRFFFSAAAINAEANTVESTYVASPEVEITSQVTSGFSFSIPKLVIPDTTQVYAMGIEYLQEVNGNLYDLNNKVHNSSKIFLVEQV</sequence>
<keyword evidence="2" id="KW-1185">Reference proteome</keyword>
<reference evidence="2" key="1">
    <citation type="journal article" date="2019" name="Int. J. Syst. Evol. Microbiol.">
        <title>The Global Catalogue of Microorganisms (GCM) 10K type strain sequencing project: providing services to taxonomists for standard genome sequencing and annotation.</title>
        <authorList>
            <consortium name="The Broad Institute Genomics Platform"/>
            <consortium name="The Broad Institute Genome Sequencing Center for Infectious Disease"/>
            <person name="Wu L."/>
            <person name="Ma J."/>
        </authorList>
    </citation>
    <scope>NUCLEOTIDE SEQUENCE [LARGE SCALE GENOMIC DNA]</scope>
    <source>
        <strain evidence="2">CGMCC 1.12479</strain>
    </source>
</reference>
<name>A0ABQ1N6S2_9BACT</name>
<evidence type="ECO:0000313" key="1">
    <source>
        <dbReference type="EMBL" id="GGC55230.1"/>
    </source>
</evidence>
<accession>A0ABQ1N6S2</accession>
<dbReference type="RefSeq" id="WP_188444608.1">
    <property type="nucleotide sequence ID" value="NZ_BMFD01000030.1"/>
</dbReference>
<proteinExistence type="predicted"/>
<evidence type="ECO:0000313" key="2">
    <source>
        <dbReference type="Proteomes" id="UP000635885"/>
    </source>
</evidence>
<comment type="caution">
    <text evidence="1">The sequence shown here is derived from an EMBL/GenBank/DDBJ whole genome shotgun (WGS) entry which is preliminary data.</text>
</comment>
<organism evidence="1 2">
    <name type="scientific">Belliella aquatica</name>
    <dbReference type="NCBI Taxonomy" id="1323734"/>
    <lineage>
        <taxon>Bacteria</taxon>
        <taxon>Pseudomonadati</taxon>
        <taxon>Bacteroidota</taxon>
        <taxon>Cytophagia</taxon>
        <taxon>Cytophagales</taxon>
        <taxon>Cyclobacteriaceae</taxon>
        <taxon>Belliella</taxon>
    </lineage>
</organism>
<dbReference type="Proteomes" id="UP000635885">
    <property type="component" value="Unassembled WGS sequence"/>
</dbReference>